<dbReference type="EMBL" id="QQNH01000004">
    <property type="protein sequence ID" value="RDE09730.1"/>
    <property type="molecule type" value="Genomic_DNA"/>
</dbReference>
<comment type="caution">
    <text evidence="4">The sequence shown here is derived from an EMBL/GenBank/DDBJ whole genome shotgun (WGS) entry which is preliminary data.</text>
</comment>
<keyword evidence="2" id="KW-0472">Membrane</keyword>
<gene>
    <name evidence="4" type="ORF">DVH29_04100</name>
</gene>
<feature type="domain" description="Putative Flp pilus-assembly TadG-like N-terminal" evidence="3">
    <location>
        <begin position="18"/>
        <end position="62"/>
    </location>
</feature>
<dbReference type="AlphaFoldDB" id="A0A369W8P6"/>
<protein>
    <recommendedName>
        <fullName evidence="3">Putative Flp pilus-assembly TadG-like N-terminal domain-containing protein</fullName>
    </recommendedName>
</protein>
<proteinExistence type="predicted"/>
<keyword evidence="2" id="KW-1133">Transmembrane helix</keyword>
<name>A0A369W8P6_9HYPH</name>
<evidence type="ECO:0000313" key="5">
    <source>
        <dbReference type="Proteomes" id="UP000253759"/>
    </source>
</evidence>
<evidence type="ECO:0000313" key="4">
    <source>
        <dbReference type="EMBL" id="RDE09730.1"/>
    </source>
</evidence>
<evidence type="ECO:0000256" key="1">
    <source>
        <dbReference type="SAM" id="MobiDB-lite"/>
    </source>
</evidence>
<keyword evidence="2" id="KW-0812">Transmembrane</keyword>
<feature type="transmembrane region" description="Helical" evidence="2">
    <location>
        <begin position="20"/>
        <end position="39"/>
    </location>
</feature>
<feature type="compositionally biased region" description="Polar residues" evidence="1">
    <location>
        <begin position="356"/>
        <end position="365"/>
    </location>
</feature>
<accession>A0A369W8P6</accession>
<sequence length="415" mass="47141">MVRQMGRRLRDFLRRDDGVVAVIFAVMAIPFIAMAGWAVDYLRIQHVRQFLQAEVDSAALDATYKSDPKAAAGSWEDAQWDLVRTATLAEIGRTYQGNWASNVELDREWIVQQFTVRVSASADVPLAFINLLPGIDDTQRVTVSAVAQASEPDLIYSPPEFTALEFEAWDFNRIWLYCYWPDRPLNDPLLPRRTQMVPIADNGGSEFTPDPGSPIEDVPIQDSVLRTQYENRTMWGVDQLDTQEEGVWRQIKGGSIGQRKYTYLMPQCPRGSHLSMRLENVINALEDVRQRRTTADRWDRGGTRNNYYSDTVSERGKADEHRGLASFTIVETIICDTLRECKEPPSKGGLIPPRQTGRTPQTATEGCSYGRYMYYGWEDRPPERGGSDRDYDDIRVIMACPEEVPSGERNARLIG</sequence>
<dbReference type="Proteomes" id="UP000253759">
    <property type="component" value="Unassembled WGS sequence"/>
</dbReference>
<feature type="region of interest" description="Disordered" evidence="1">
    <location>
        <begin position="344"/>
        <end position="365"/>
    </location>
</feature>
<evidence type="ECO:0000259" key="3">
    <source>
        <dbReference type="Pfam" id="PF13400"/>
    </source>
</evidence>
<dbReference type="InterPro" id="IPR028087">
    <property type="entry name" value="Tad_N"/>
</dbReference>
<dbReference type="Pfam" id="PF13400">
    <property type="entry name" value="Tad"/>
    <property type="match status" value="1"/>
</dbReference>
<keyword evidence="5" id="KW-1185">Reference proteome</keyword>
<reference evidence="5" key="1">
    <citation type="submission" date="2018-07" db="EMBL/GenBank/DDBJ databases">
        <authorList>
            <person name="Liu B.-T."/>
            <person name="Du Z."/>
        </authorList>
    </citation>
    <scope>NUCLEOTIDE SEQUENCE [LARGE SCALE GENOMIC DNA]</scope>
    <source>
        <strain evidence="5">XYN52</strain>
    </source>
</reference>
<organism evidence="4 5">
    <name type="scientific">Pelagibacterium lacus</name>
    <dbReference type="NCBI Taxonomy" id="2282655"/>
    <lineage>
        <taxon>Bacteria</taxon>
        <taxon>Pseudomonadati</taxon>
        <taxon>Pseudomonadota</taxon>
        <taxon>Alphaproteobacteria</taxon>
        <taxon>Hyphomicrobiales</taxon>
        <taxon>Devosiaceae</taxon>
        <taxon>Pelagibacterium</taxon>
    </lineage>
</organism>
<evidence type="ECO:0000256" key="2">
    <source>
        <dbReference type="SAM" id="Phobius"/>
    </source>
</evidence>